<dbReference type="Gene3D" id="1.10.340.70">
    <property type="match status" value="1"/>
</dbReference>
<sequence length="407" mass="46224">PIVFTDEDYEGISLNQDDPMVISVEVANWEVHKTLIDQGSFADVLYWPTFLKLDLPHDLIQPYSEPLVGFADFQWDDRCERAFTNFKEFLSAPPILSKPSNQAQLLLYLAVADNALSATLVQEDGDSHPPNIAGKWLNALLEQNVRADLLSKLASTKRPETLPDNKAKASKIKIKSAHFTIEAGDLFKKGFSTPLLKCLDPEQAQYVMDEIHRGICGMHSGARSMATRVVRAGYYWPTMRLDCKAYVQKCRACQEFANKVILRELQKRLGTAKGEWVEELTSILWAYHCTPQTTTQETPYKLTYGSDAMIPVEVGEPSHRRLTFNETQNEEQLRLNLDLLDETRECAKIQEEACKLHTARRYNSKLKPRSFREGDLVWKATGEARKDTSAGKFAANWEGLFRISECL</sequence>
<feature type="domain" description="Integrase zinc-binding" evidence="2">
    <location>
        <begin position="201"/>
        <end position="256"/>
    </location>
</feature>
<gene>
    <name evidence="3" type="ORF">KK1_026707</name>
</gene>
<dbReference type="InterPro" id="IPR041577">
    <property type="entry name" value="RT_RNaseH_2"/>
</dbReference>
<proteinExistence type="predicted"/>
<organism evidence="3 4">
    <name type="scientific">Cajanus cajan</name>
    <name type="common">Pigeon pea</name>
    <name type="synonym">Cajanus indicus</name>
    <dbReference type="NCBI Taxonomy" id="3821"/>
    <lineage>
        <taxon>Eukaryota</taxon>
        <taxon>Viridiplantae</taxon>
        <taxon>Streptophyta</taxon>
        <taxon>Embryophyta</taxon>
        <taxon>Tracheophyta</taxon>
        <taxon>Spermatophyta</taxon>
        <taxon>Magnoliopsida</taxon>
        <taxon>eudicotyledons</taxon>
        <taxon>Gunneridae</taxon>
        <taxon>Pentapetalae</taxon>
        <taxon>rosids</taxon>
        <taxon>fabids</taxon>
        <taxon>Fabales</taxon>
        <taxon>Fabaceae</taxon>
        <taxon>Papilionoideae</taxon>
        <taxon>50 kb inversion clade</taxon>
        <taxon>NPAAA clade</taxon>
        <taxon>indigoferoid/millettioid clade</taxon>
        <taxon>Phaseoleae</taxon>
        <taxon>Cajanus</taxon>
    </lineage>
</organism>
<feature type="domain" description="Reverse transcriptase/retrotransposon-derived protein RNase H-like" evidence="1">
    <location>
        <begin position="75"/>
        <end position="131"/>
    </location>
</feature>
<dbReference type="PANTHER" id="PTHR48475">
    <property type="entry name" value="RIBONUCLEASE H"/>
    <property type="match status" value="1"/>
</dbReference>
<keyword evidence="4" id="KW-1185">Reference proteome</keyword>
<dbReference type="PANTHER" id="PTHR48475:SF2">
    <property type="entry name" value="RIBONUCLEASE H"/>
    <property type="match status" value="1"/>
</dbReference>
<accession>A0A151S9D1</accession>
<dbReference type="Pfam" id="PF17919">
    <property type="entry name" value="RT_RNaseH_2"/>
    <property type="match status" value="1"/>
</dbReference>
<evidence type="ECO:0000313" key="3">
    <source>
        <dbReference type="EMBL" id="KYP51425.1"/>
    </source>
</evidence>
<dbReference type="InterPro" id="IPR043502">
    <property type="entry name" value="DNA/RNA_pol_sf"/>
</dbReference>
<reference evidence="3" key="1">
    <citation type="journal article" date="2012" name="Nat. Biotechnol.">
        <title>Draft genome sequence of pigeonpea (Cajanus cajan), an orphan legume crop of resource-poor farmers.</title>
        <authorList>
            <person name="Varshney R.K."/>
            <person name="Chen W."/>
            <person name="Li Y."/>
            <person name="Bharti A.K."/>
            <person name="Saxena R.K."/>
            <person name="Schlueter J.A."/>
            <person name="Donoghue M.T."/>
            <person name="Azam S."/>
            <person name="Fan G."/>
            <person name="Whaley A.M."/>
            <person name="Farmer A.D."/>
            <person name="Sheridan J."/>
            <person name="Iwata A."/>
            <person name="Tuteja R."/>
            <person name="Penmetsa R.V."/>
            <person name="Wu W."/>
            <person name="Upadhyaya H.D."/>
            <person name="Yang S.P."/>
            <person name="Shah T."/>
            <person name="Saxena K.B."/>
            <person name="Michael T."/>
            <person name="McCombie W.R."/>
            <person name="Yang B."/>
            <person name="Zhang G."/>
            <person name="Yang H."/>
            <person name="Wang J."/>
            <person name="Spillane C."/>
            <person name="Cook D.R."/>
            <person name="May G.D."/>
            <person name="Xu X."/>
            <person name="Jackson S.A."/>
        </authorList>
    </citation>
    <scope>NUCLEOTIDE SEQUENCE [LARGE SCALE GENOMIC DNA]</scope>
</reference>
<dbReference type="Proteomes" id="UP000075243">
    <property type="component" value="Unassembled WGS sequence"/>
</dbReference>
<dbReference type="AlphaFoldDB" id="A0A151S9D1"/>
<dbReference type="SUPFAM" id="SSF53098">
    <property type="entry name" value="Ribonuclease H-like"/>
    <property type="match status" value="1"/>
</dbReference>
<dbReference type="InterPro" id="IPR041588">
    <property type="entry name" value="Integrase_H2C2"/>
</dbReference>
<dbReference type="SUPFAM" id="SSF56672">
    <property type="entry name" value="DNA/RNA polymerases"/>
    <property type="match status" value="1"/>
</dbReference>
<evidence type="ECO:0000259" key="2">
    <source>
        <dbReference type="Pfam" id="PF17921"/>
    </source>
</evidence>
<feature type="non-terminal residue" evidence="3">
    <location>
        <position position="1"/>
    </location>
</feature>
<evidence type="ECO:0000313" key="4">
    <source>
        <dbReference type="Proteomes" id="UP000075243"/>
    </source>
</evidence>
<evidence type="ECO:0000259" key="1">
    <source>
        <dbReference type="Pfam" id="PF17919"/>
    </source>
</evidence>
<dbReference type="EMBL" id="KQ483438">
    <property type="protein sequence ID" value="KYP51425.1"/>
    <property type="molecule type" value="Genomic_DNA"/>
</dbReference>
<protein>
    <recommendedName>
        <fullName evidence="5">Integrase zinc-binding domain-containing protein</fullName>
    </recommendedName>
</protein>
<name>A0A151S9D1_CAJCA</name>
<evidence type="ECO:0008006" key="5">
    <source>
        <dbReference type="Google" id="ProtNLM"/>
    </source>
</evidence>
<dbReference type="Gramene" id="C.cajan_25983.t">
    <property type="protein sequence ID" value="C.cajan_25983.t"/>
    <property type="gene ID" value="C.cajan_25983"/>
</dbReference>
<dbReference type="InterPro" id="IPR012337">
    <property type="entry name" value="RNaseH-like_sf"/>
</dbReference>
<dbReference type="Pfam" id="PF17921">
    <property type="entry name" value="Integrase_H2C2"/>
    <property type="match status" value="1"/>
</dbReference>